<feature type="compositionally biased region" description="Basic and acidic residues" evidence="1">
    <location>
        <begin position="705"/>
        <end position="714"/>
    </location>
</feature>
<dbReference type="Proteomes" id="UP000282125">
    <property type="component" value="Unassembled WGS sequence"/>
</dbReference>
<feature type="region of interest" description="Disordered" evidence="1">
    <location>
        <begin position="597"/>
        <end position="740"/>
    </location>
</feature>
<evidence type="ECO:0000256" key="1">
    <source>
        <dbReference type="SAM" id="MobiDB-lite"/>
    </source>
</evidence>
<dbReference type="AlphaFoldDB" id="A0A3P3DJV7"/>
<feature type="compositionally biased region" description="Basic and acidic residues" evidence="1">
    <location>
        <begin position="647"/>
        <end position="659"/>
    </location>
</feature>
<proteinExistence type="predicted"/>
<keyword evidence="4" id="KW-1185">Reference proteome</keyword>
<dbReference type="InterPro" id="IPR003607">
    <property type="entry name" value="HD/PDEase_dom"/>
</dbReference>
<dbReference type="InterPro" id="IPR050972">
    <property type="entry name" value="SDr-like"/>
</dbReference>
<dbReference type="SMART" id="SM00471">
    <property type="entry name" value="HDc"/>
    <property type="match status" value="1"/>
</dbReference>
<protein>
    <recommendedName>
        <fullName evidence="2">HD/PDEase domain-containing protein</fullName>
    </recommendedName>
</protein>
<evidence type="ECO:0000313" key="3">
    <source>
        <dbReference type="EMBL" id="RRH74455.1"/>
    </source>
</evidence>
<dbReference type="InterPro" id="IPR011119">
    <property type="entry name" value="Unchr_helicase_relaxase_TraI"/>
</dbReference>
<feature type="compositionally biased region" description="Low complexity" evidence="1">
    <location>
        <begin position="676"/>
        <end position="692"/>
    </location>
</feature>
<dbReference type="EMBL" id="RRAZ01000013">
    <property type="protein sequence ID" value="RRH74455.1"/>
    <property type="molecule type" value="Genomic_DNA"/>
</dbReference>
<feature type="domain" description="HD/PDEase" evidence="2">
    <location>
        <begin position="139"/>
        <end position="327"/>
    </location>
</feature>
<feature type="compositionally biased region" description="Low complexity" evidence="1">
    <location>
        <begin position="616"/>
        <end position="644"/>
    </location>
</feature>
<dbReference type="OrthoDB" id="6190309at2"/>
<reference evidence="3 4" key="1">
    <citation type="submission" date="2018-11" db="EMBL/GenBank/DDBJ databases">
        <title>Gemmobacter sp. nov., YIM 102744-1 draft genome.</title>
        <authorList>
            <person name="Li G."/>
            <person name="Jiang Y."/>
        </authorList>
    </citation>
    <scope>NUCLEOTIDE SEQUENCE [LARGE SCALE GENOMIC DNA]</scope>
    <source>
        <strain evidence="3 4">YIM 102744-1</strain>
    </source>
</reference>
<dbReference type="PANTHER" id="PTHR34403">
    <property type="entry name" value="TOL-PAL SYSTEM PROTEIN TOLA"/>
    <property type="match status" value="1"/>
</dbReference>
<sequence length="884" mass="95769">MLRNFLRLFRQAPTPQAATQMGKIMVVGALSSGPAAEGSTSGSARNSTFGPELDLDDLLSGSKDLYVPPDVVHHNREGLAPLSAAQLIQANRALIDQALQSFSHKHLVPDFDKQLMHLIRRVAHWMGPFPASRGHHHPNRGGLFTHSIGVAVTSLHMSVAKNVTVHSTPRDRDADNLAWQLICFVGGLLHDIGKLNTTGKIFPHSVSNKTGADGQFMSSAAPVYAQPWEPMVEGFEAWVEANDILSYYIDFDVQEMMPHRDFTARYIMALVPRPLLAFIYNSNDLVRTQFEDFIRNPESAAQTPIFTVVRDADHMNVALSIDPRRRPGSAEMSALVIRRFHEFASEAGWNLPNSPFIYAHVEHDTEQGIRYYGVPFFVASESSIQDFIAYLTSKPLMGVSFGPHIREIVFNTLEASYVMNRTLEMLLPEQIKVDELQDYVPASKGTVRFRARDVESILKPINGQIKDALIELAVIPIGIKPAASVTLRAPTLSFSGSPASASAVAIPVAIDNGRILPADHALLHDNAYMQDFKPQDVQEVMKKHQVAEEEARQLLAIRPKLASKVEDAPVLLNDKLSNALAFTAGLATELSEAVKETEDEVKAEEAPAKPARKKPAAQAESAAAVKKGAGTTTKAKAPAKSAAKPKVKADPQDKPETATKPKATAKPKADPPAKPPAKSASKAKPKANPSAKDIQEAGQGASAEVKPEAGKEVVDTAQASPKPGKPGIADAPATFPEPELSMPELDDDAPSWQFAYVALTTLTPEERKRIFWAFFWLYLRDNPTQTVAAISNGKGGFSLRGTSIPKAYRDGAVGALKQAGLHIGHLSKHWPSNALRLDHETFKSSFTVSKPNEDGLTTVDMGADCSAVIEQQIAAEPPGGGTSA</sequence>
<dbReference type="Pfam" id="PF07514">
    <property type="entry name" value="TraI_2"/>
    <property type="match status" value="1"/>
</dbReference>
<dbReference type="RefSeq" id="WP_124964910.1">
    <property type="nucleotide sequence ID" value="NZ_RRAZ01000013.1"/>
</dbReference>
<organism evidence="3 4">
    <name type="scientific">Falsigemmobacter faecalis</name>
    <dbReference type="NCBI Taxonomy" id="2488730"/>
    <lineage>
        <taxon>Bacteria</taxon>
        <taxon>Pseudomonadati</taxon>
        <taxon>Pseudomonadota</taxon>
        <taxon>Alphaproteobacteria</taxon>
        <taxon>Rhodobacterales</taxon>
        <taxon>Paracoccaceae</taxon>
        <taxon>Falsigemmobacter</taxon>
    </lineage>
</organism>
<comment type="caution">
    <text evidence="3">The sequence shown here is derived from an EMBL/GenBank/DDBJ whole genome shotgun (WGS) entry which is preliminary data.</text>
</comment>
<evidence type="ECO:0000259" key="2">
    <source>
        <dbReference type="SMART" id="SM00471"/>
    </source>
</evidence>
<dbReference type="PANTHER" id="PTHR34403:SF16">
    <property type="entry name" value="GLYCINE, ALANINE AND ASPARAGINE-RICH PROTEIN-LIKE"/>
    <property type="match status" value="1"/>
</dbReference>
<name>A0A3P3DJV7_9RHOB</name>
<gene>
    <name evidence="3" type="ORF">EG244_10245</name>
</gene>
<accession>A0A3P3DJV7</accession>
<dbReference type="Gene3D" id="1.10.3210.40">
    <property type="match status" value="1"/>
</dbReference>
<evidence type="ECO:0000313" key="4">
    <source>
        <dbReference type="Proteomes" id="UP000282125"/>
    </source>
</evidence>